<dbReference type="InterPro" id="IPR052259">
    <property type="entry name" value="Nucleoredoxin-like"/>
</dbReference>
<dbReference type="Proteomes" id="UP000436088">
    <property type="component" value="Unassembled WGS sequence"/>
</dbReference>
<gene>
    <name evidence="3" type="ORF">F3Y22_tig00003041pilonHSYRG01159</name>
</gene>
<evidence type="ECO:0000256" key="2">
    <source>
        <dbReference type="ARBA" id="ARBA00023027"/>
    </source>
</evidence>
<sequence length="238" mass="26977">MAEATNNVVESINGGCHDFKSIISSLGRNFLVYSELSPKGNFKVIFVSVDKDEEYFNGYFSKIQWFVEWYPFTSEKIQELKDFEEKARKEQSIKTILVSPSRDFLVTSDGNKVPMSELKGKTVGLCFSISSFKPSADFTPKLAQVYKKLKDKTSHEKLARYFELLILSTVIIGPDERTLHPNAADVIEEHGIETYPFISEKFTKFEEIEKAKEAAQTLESILVSLDLDYVIGKDGAKV</sequence>
<dbReference type="InterPro" id="IPR036249">
    <property type="entry name" value="Thioredoxin-like_sf"/>
</dbReference>
<accession>A0A6A3CM79</accession>
<reference evidence="3" key="1">
    <citation type="submission" date="2019-09" db="EMBL/GenBank/DDBJ databases">
        <title>Draft genome information of white flower Hibiscus syriacus.</title>
        <authorList>
            <person name="Kim Y.-M."/>
        </authorList>
    </citation>
    <scope>NUCLEOTIDE SEQUENCE [LARGE SCALE GENOMIC DNA]</scope>
    <source>
        <strain evidence="3">YM2019G1</strain>
    </source>
</reference>
<keyword evidence="4" id="KW-1185">Reference proteome</keyword>
<organism evidence="3 4">
    <name type="scientific">Hibiscus syriacus</name>
    <name type="common">Rose of Sharon</name>
    <dbReference type="NCBI Taxonomy" id="106335"/>
    <lineage>
        <taxon>Eukaryota</taxon>
        <taxon>Viridiplantae</taxon>
        <taxon>Streptophyta</taxon>
        <taxon>Embryophyta</taxon>
        <taxon>Tracheophyta</taxon>
        <taxon>Spermatophyta</taxon>
        <taxon>Magnoliopsida</taxon>
        <taxon>eudicotyledons</taxon>
        <taxon>Gunneridae</taxon>
        <taxon>Pentapetalae</taxon>
        <taxon>rosids</taxon>
        <taxon>malvids</taxon>
        <taxon>Malvales</taxon>
        <taxon>Malvaceae</taxon>
        <taxon>Malvoideae</taxon>
        <taxon>Hibiscus</taxon>
    </lineage>
</organism>
<dbReference type="Gene3D" id="3.40.30.10">
    <property type="entry name" value="Glutaredoxin"/>
    <property type="match status" value="1"/>
</dbReference>
<name>A0A6A3CM79_HIBSY</name>
<evidence type="ECO:0000313" key="4">
    <source>
        <dbReference type="Proteomes" id="UP000436088"/>
    </source>
</evidence>
<dbReference type="PANTHER" id="PTHR13871:SF96">
    <property type="entry name" value="THIOREDOXIN DOMAIN-CONTAINING PROTEIN"/>
    <property type="match status" value="1"/>
</dbReference>
<keyword evidence="1" id="KW-0560">Oxidoreductase</keyword>
<comment type="caution">
    <text evidence="3">The sequence shown here is derived from an EMBL/GenBank/DDBJ whole genome shotgun (WGS) entry which is preliminary data.</text>
</comment>
<keyword evidence="2" id="KW-0520">NAD</keyword>
<dbReference type="SUPFAM" id="SSF52833">
    <property type="entry name" value="Thioredoxin-like"/>
    <property type="match status" value="1"/>
</dbReference>
<dbReference type="EMBL" id="VEPZ02000209">
    <property type="protein sequence ID" value="KAE8730223.1"/>
    <property type="molecule type" value="Genomic_DNA"/>
</dbReference>
<evidence type="ECO:0000313" key="3">
    <source>
        <dbReference type="EMBL" id="KAE8730223.1"/>
    </source>
</evidence>
<evidence type="ECO:0000256" key="1">
    <source>
        <dbReference type="ARBA" id="ARBA00023002"/>
    </source>
</evidence>
<dbReference type="PANTHER" id="PTHR13871">
    <property type="entry name" value="THIOREDOXIN"/>
    <property type="match status" value="1"/>
</dbReference>
<protein>
    <submittedName>
        <fullName evidence="3">Uncharacterized protein</fullName>
    </submittedName>
</protein>
<proteinExistence type="predicted"/>
<dbReference type="GO" id="GO:0016491">
    <property type="term" value="F:oxidoreductase activity"/>
    <property type="evidence" value="ECO:0007669"/>
    <property type="project" value="UniProtKB-KW"/>
</dbReference>
<dbReference type="AlphaFoldDB" id="A0A6A3CM79"/>